<keyword evidence="3" id="KW-1185">Reference proteome</keyword>
<dbReference type="Proteomes" id="UP001059380">
    <property type="component" value="Chromosome"/>
</dbReference>
<feature type="transmembrane region" description="Helical" evidence="1">
    <location>
        <begin position="135"/>
        <end position="155"/>
    </location>
</feature>
<proteinExistence type="predicted"/>
<dbReference type="EMBL" id="CP093313">
    <property type="protein sequence ID" value="UWZ83802.1"/>
    <property type="molecule type" value="Genomic_DNA"/>
</dbReference>
<dbReference type="AlphaFoldDB" id="A0A9J7BPY0"/>
<evidence type="ECO:0000313" key="3">
    <source>
        <dbReference type="Proteomes" id="UP001059380"/>
    </source>
</evidence>
<reference evidence="2" key="1">
    <citation type="submission" date="2021-04" db="EMBL/GenBank/DDBJ databases">
        <title>Phylogenetic analysis of Acidobacteriaceae.</title>
        <authorList>
            <person name="Qiu L."/>
            <person name="Zhang Q."/>
        </authorList>
    </citation>
    <scope>NUCLEOTIDE SEQUENCE</scope>
    <source>
        <strain evidence="2">DSM 25168</strain>
    </source>
</reference>
<keyword evidence="1" id="KW-0812">Transmembrane</keyword>
<sequence length="172" mass="18460">MILGLSTGLFTGIHVVLSLLGIATGFMVLFSMIGNRKSAAWTAWFFISNILTDVTGFLFPFKGITPAIILGGLSLVVLLVALIGYYIKRLAGGWRGRYVVAAAVALYFNVFVLIVQSFEKIGPLKAIAPTQASPAFGIAQLIGLGLIVLLTVIAYRRFKPAVRTNALEEAVK</sequence>
<feature type="transmembrane region" description="Helical" evidence="1">
    <location>
        <begin position="40"/>
        <end position="61"/>
    </location>
</feature>
<evidence type="ECO:0000256" key="1">
    <source>
        <dbReference type="SAM" id="Phobius"/>
    </source>
</evidence>
<dbReference type="RefSeq" id="WP_260793233.1">
    <property type="nucleotide sequence ID" value="NZ_CP093313.1"/>
</dbReference>
<name>A0A9J7BPY0_9BACT</name>
<feature type="transmembrane region" description="Helical" evidence="1">
    <location>
        <begin position="12"/>
        <end position="33"/>
    </location>
</feature>
<gene>
    <name evidence="2" type="ORF">MOP44_24965</name>
</gene>
<protein>
    <submittedName>
        <fullName evidence="2">Uncharacterized protein</fullName>
    </submittedName>
</protein>
<keyword evidence="1" id="KW-0472">Membrane</keyword>
<organism evidence="2 3">
    <name type="scientific">Occallatibacter riparius</name>
    <dbReference type="NCBI Taxonomy" id="1002689"/>
    <lineage>
        <taxon>Bacteria</taxon>
        <taxon>Pseudomonadati</taxon>
        <taxon>Acidobacteriota</taxon>
        <taxon>Terriglobia</taxon>
        <taxon>Terriglobales</taxon>
        <taxon>Acidobacteriaceae</taxon>
        <taxon>Occallatibacter</taxon>
    </lineage>
</organism>
<feature type="transmembrane region" description="Helical" evidence="1">
    <location>
        <begin position="98"/>
        <end position="115"/>
    </location>
</feature>
<evidence type="ECO:0000313" key="2">
    <source>
        <dbReference type="EMBL" id="UWZ83802.1"/>
    </source>
</evidence>
<keyword evidence="1" id="KW-1133">Transmembrane helix</keyword>
<feature type="transmembrane region" description="Helical" evidence="1">
    <location>
        <begin position="67"/>
        <end position="86"/>
    </location>
</feature>
<dbReference type="KEGG" id="orp:MOP44_24965"/>
<accession>A0A9J7BPY0</accession>